<feature type="region of interest" description="Disordered" evidence="6">
    <location>
        <begin position="344"/>
        <end position="411"/>
    </location>
</feature>
<feature type="compositionally biased region" description="Low complexity" evidence="6">
    <location>
        <begin position="35"/>
        <end position="61"/>
    </location>
</feature>
<feature type="region of interest" description="Disordered" evidence="6">
    <location>
        <begin position="1"/>
        <end position="61"/>
    </location>
</feature>
<sequence length="953" mass="97433">MATNPFKQAPAVPSTTQSSNRPHSYDEPVTPPYCTYTSAATPTTGSGGTTSATDSSSSSSSNSILKQRATCACSNISIMQLFHEMKQKYPTVPDTVVSELVTQNCHDRPACIGKLEEAVLGTPAQTTYPAQSIHSGSLKRRERKLGGGNGRSDGSVSYSSSNSSSNSSRESSVDGSRLQGTACPATPPQQQQQYQQGASMAGNHTGYSDSRFIVENRTAAAGGGGGGGSPANRPTTLAVRPPAGGYYGGGGPRTTPPPPMRPNRTAPPCPQPSGHSNGSLTTSTITTTASSSAELGETVNLQVNVTVSPKAGPGPVMIGGQQRHTSTISLQPEPPYSRELAQVSSTFSGGGGGGGSAAAAPTAIAGTPGGSARGGSNGGPTAANGNGGRSSTSVNLTLRQPTDGRPRTPIHIHASPLKYTAKNFNAQSGIQSKLEVTFRDGFGSFSAMRAQVPGYEQQMSNSSSSSSPQRLQPEREASDVSLPDGHSGWYHQSPAASSSRVPLPYMLSGFPPPLCSSSPLPNVSAAHQLQAGRGAMAASLYGDGGRLENDGLSKEMRYQNFVVAEMAVSQQLEQKQRLSLEVERKRTQFESICREIFVLQQPLRYIDAELLDREVLLLAAEVEQLQKEVDTCDDEEARVQAAAAAGTSITDGLSALSVEGGSPLMLPTSVVSGAAVMNRPPRPPRPPPPRAPTQSPSRSGTPGTPHLSAAGFGGTSSPSPVPATPSSSSSSPCSTGSSSFASYGGAEAAAASRLQPGAPAAGPNQPWTCSLCTFQNHELMPACEVCSLPKASGSRTSAGAATLNNGTASPPAFPVGPDACDGGGGGPRVQAGALMRRQHLSVDTGVAAAAAAAAAAAVVVGASVAGPSTAPPYPGIAEMAPPSFASLTGHGISSISSPSSTSSVSLPTVSGQQPQPMQQQQPQQQQSAQQQNQQQPNPPPLQSAPYQKSSIEC</sequence>
<feature type="coiled-coil region" evidence="5">
    <location>
        <begin position="568"/>
        <end position="642"/>
    </location>
</feature>
<dbReference type="EnsemblMetazoa" id="AMEM001253-RA">
    <property type="protein sequence ID" value="AMEM001253-PA"/>
    <property type="gene ID" value="AMEM001253"/>
</dbReference>
<dbReference type="RefSeq" id="XP_041784724.1">
    <property type="nucleotide sequence ID" value="XM_041928790.1"/>
</dbReference>
<dbReference type="RefSeq" id="XP_041784726.1">
    <property type="nucleotide sequence ID" value="XM_041928792.1"/>
</dbReference>
<evidence type="ECO:0000256" key="1">
    <source>
        <dbReference type="ARBA" id="ARBA00022723"/>
    </source>
</evidence>
<feature type="domain" description="RanBP2-type" evidence="7">
    <location>
        <begin position="760"/>
        <end position="792"/>
    </location>
</feature>
<evidence type="ECO:0000256" key="3">
    <source>
        <dbReference type="ARBA" id="ARBA00022833"/>
    </source>
</evidence>
<evidence type="ECO:0000256" key="2">
    <source>
        <dbReference type="ARBA" id="ARBA00022771"/>
    </source>
</evidence>
<feature type="region of interest" description="Disordered" evidence="6">
    <location>
        <begin position="890"/>
        <end position="953"/>
    </location>
</feature>
<feature type="compositionally biased region" description="Polar residues" evidence="6">
    <location>
        <begin position="13"/>
        <end position="22"/>
    </location>
</feature>
<dbReference type="RefSeq" id="XP_041784728.1">
    <property type="nucleotide sequence ID" value="XM_041928794.1"/>
</dbReference>
<dbReference type="InterPro" id="IPR041911">
    <property type="entry name" value="TAB2/3_CUE"/>
</dbReference>
<evidence type="ECO:0000256" key="5">
    <source>
        <dbReference type="SAM" id="Coils"/>
    </source>
</evidence>
<dbReference type="GeneID" id="121600318"/>
<feature type="compositionally biased region" description="Polar residues" evidence="6">
    <location>
        <begin position="693"/>
        <end position="702"/>
    </location>
</feature>
<dbReference type="SUPFAM" id="SSF90209">
    <property type="entry name" value="Ran binding protein zinc finger-like"/>
    <property type="match status" value="1"/>
</dbReference>
<dbReference type="Gene3D" id="1.10.8.10">
    <property type="entry name" value="DNA helicase RuvA subunit, C-terminal domain"/>
    <property type="match status" value="1"/>
</dbReference>
<feature type="compositionally biased region" description="Low complexity" evidence="6">
    <location>
        <begin position="724"/>
        <end position="739"/>
    </location>
</feature>
<dbReference type="STRING" id="30066.A0A182UP63"/>
<proteinExistence type="predicted"/>
<dbReference type="RefSeq" id="XP_041784732.1">
    <property type="nucleotide sequence ID" value="XM_041928798.1"/>
</dbReference>
<dbReference type="KEGG" id="amer:121600318"/>
<feature type="compositionally biased region" description="Low complexity" evidence="6">
    <location>
        <begin position="357"/>
        <end position="366"/>
    </location>
</feature>
<dbReference type="AlphaFoldDB" id="A0A182UP63"/>
<keyword evidence="3" id="KW-0862">Zinc</keyword>
<name>A0A182UP63_ANOME</name>
<protein>
    <recommendedName>
        <fullName evidence="7">RanBP2-type domain-containing protein</fullName>
    </recommendedName>
</protein>
<organism evidence="8 9">
    <name type="scientific">Anopheles merus</name>
    <name type="common">Mosquito</name>
    <dbReference type="NCBI Taxonomy" id="30066"/>
    <lineage>
        <taxon>Eukaryota</taxon>
        <taxon>Metazoa</taxon>
        <taxon>Ecdysozoa</taxon>
        <taxon>Arthropoda</taxon>
        <taxon>Hexapoda</taxon>
        <taxon>Insecta</taxon>
        <taxon>Pterygota</taxon>
        <taxon>Neoptera</taxon>
        <taxon>Endopterygota</taxon>
        <taxon>Diptera</taxon>
        <taxon>Nematocera</taxon>
        <taxon>Culicoidea</taxon>
        <taxon>Culicidae</taxon>
        <taxon>Anophelinae</taxon>
        <taxon>Anopheles</taxon>
    </lineage>
</organism>
<reference evidence="8" key="1">
    <citation type="submission" date="2020-05" db="UniProtKB">
        <authorList>
            <consortium name="EnsemblMetazoa"/>
        </authorList>
    </citation>
    <scope>IDENTIFICATION</scope>
    <source>
        <strain evidence="8">MAF</strain>
    </source>
</reference>
<feature type="region of interest" description="Disordered" evidence="6">
    <location>
        <begin position="674"/>
        <end position="739"/>
    </location>
</feature>
<keyword evidence="9" id="KW-1185">Reference proteome</keyword>
<feature type="compositionally biased region" description="Gly residues" evidence="6">
    <location>
        <begin position="367"/>
        <end position="378"/>
    </location>
</feature>
<feature type="compositionally biased region" description="Low complexity" evidence="6">
    <location>
        <begin position="892"/>
        <end position="935"/>
    </location>
</feature>
<dbReference type="RefSeq" id="XP_041784725.1">
    <property type="nucleotide sequence ID" value="XM_041928791.1"/>
</dbReference>
<dbReference type="GO" id="GO:0008270">
    <property type="term" value="F:zinc ion binding"/>
    <property type="evidence" value="ECO:0007669"/>
    <property type="project" value="UniProtKB-KW"/>
</dbReference>
<dbReference type="Gene3D" id="2.30.30.380">
    <property type="entry name" value="Zn-finger domain of Sec23/24"/>
    <property type="match status" value="1"/>
</dbReference>
<keyword evidence="2 4" id="KW-0863">Zinc-finger</keyword>
<dbReference type="PROSITE" id="PS01358">
    <property type="entry name" value="ZF_RANBP2_1"/>
    <property type="match status" value="1"/>
</dbReference>
<feature type="compositionally biased region" description="Pro residues" evidence="6">
    <location>
        <begin position="680"/>
        <end position="691"/>
    </location>
</feature>
<feature type="compositionally biased region" description="Polar residues" evidence="6">
    <location>
        <begin position="389"/>
        <end position="400"/>
    </location>
</feature>
<keyword evidence="5" id="KW-0175">Coiled coil</keyword>
<dbReference type="VEuPathDB" id="VectorBase:AMEM21_015652"/>
<dbReference type="RefSeq" id="XP_041784722.1">
    <property type="nucleotide sequence ID" value="XM_041928788.1"/>
</dbReference>
<accession>A0A182UP63</accession>
<keyword evidence="1" id="KW-0479">Metal-binding</keyword>
<dbReference type="InterPro" id="IPR036443">
    <property type="entry name" value="Znf_RanBP2_sf"/>
</dbReference>
<dbReference type="RefSeq" id="XP_041784730.1">
    <property type="nucleotide sequence ID" value="XM_041928796.1"/>
</dbReference>
<dbReference type="RefSeq" id="XP_041784733.1">
    <property type="nucleotide sequence ID" value="XM_041928799.1"/>
</dbReference>
<evidence type="ECO:0000256" key="4">
    <source>
        <dbReference type="PROSITE-ProRule" id="PRU00322"/>
    </source>
</evidence>
<dbReference type="VEuPathDB" id="VectorBase:AMEM001253"/>
<dbReference type="PROSITE" id="PS50199">
    <property type="entry name" value="ZF_RANBP2_2"/>
    <property type="match status" value="1"/>
</dbReference>
<dbReference type="RefSeq" id="XP_041784727.1">
    <property type="nucleotide sequence ID" value="XM_041928793.1"/>
</dbReference>
<dbReference type="CTD" id="23118"/>
<evidence type="ECO:0000256" key="6">
    <source>
        <dbReference type="SAM" id="MobiDB-lite"/>
    </source>
</evidence>
<dbReference type="RefSeq" id="XP_041784721.1">
    <property type="nucleotide sequence ID" value="XM_041928787.1"/>
</dbReference>
<feature type="region of interest" description="Disordered" evidence="6">
    <location>
        <begin position="455"/>
        <end position="494"/>
    </location>
</feature>
<evidence type="ECO:0000259" key="7">
    <source>
        <dbReference type="PROSITE" id="PS50199"/>
    </source>
</evidence>
<dbReference type="RefSeq" id="XP_041784723.1">
    <property type="nucleotide sequence ID" value="XM_041928789.1"/>
</dbReference>
<evidence type="ECO:0000313" key="9">
    <source>
        <dbReference type="Proteomes" id="UP000075903"/>
    </source>
</evidence>
<evidence type="ECO:0000313" key="8">
    <source>
        <dbReference type="EnsemblMetazoa" id="AMEM001253-PA"/>
    </source>
</evidence>
<dbReference type="InterPro" id="IPR001876">
    <property type="entry name" value="Znf_RanBP2"/>
</dbReference>
<feature type="region of interest" description="Disordered" evidence="6">
    <location>
        <begin position="127"/>
        <end position="283"/>
    </location>
</feature>
<feature type="compositionally biased region" description="Pro residues" evidence="6">
    <location>
        <begin position="254"/>
        <end position="271"/>
    </location>
</feature>
<feature type="compositionally biased region" description="Low complexity" evidence="6">
    <location>
        <begin position="152"/>
        <end position="176"/>
    </location>
</feature>
<dbReference type="Proteomes" id="UP000075903">
    <property type="component" value="Unassembled WGS sequence"/>
</dbReference>
<dbReference type="RefSeq" id="XP_041784729.1">
    <property type="nucleotide sequence ID" value="XM_041928795.1"/>
</dbReference>
<dbReference type="CDD" id="cd14362">
    <property type="entry name" value="CUE_TAB2_TAB3"/>
    <property type="match status" value="1"/>
</dbReference>